<evidence type="ECO:0000313" key="1">
    <source>
        <dbReference type="EMBL" id="OEJ36102.1"/>
    </source>
</evidence>
<dbReference type="EMBL" id="MEHK01000001">
    <property type="protein sequence ID" value="OEJ36102.1"/>
    <property type="molecule type" value="Genomic_DNA"/>
</dbReference>
<dbReference type="Proteomes" id="UP000095705">
    <property type="component" value="Unassembled WGS sequence"/>
</dbReference>
<dbReference type="OrthoDB" id="3536335at2"/>
<reference evidence="1 2" key="1">
    <citation type="submission" date="2016-08" db="EMBL/GenBank/DDBJ databases">
        <title>The complete genome of Streptomyces subrutilus 10-1-1.</title>
        <authorList>
            <person name="Chen X."/>
        </authorList>
    </citation>
    <scope>NUCLEOTIDE SEQUENCE [LARGE SCALE GENOMIC DNA]</scope>
    <source>
        <strain evidence="1 2">10-1-1</strain>
    </source>
</reference>
<evidence type="ECO:0000313" key="2">
    <source>
        <dbReference type="Proteomes" id="UP000095705"/>
    </source>
</evidence>
<proteinExistence type="predicted"/>
<comment type="caution">
    <text evidence="1">The sequence shown here is derived from an EMBL/GenBank/DDBJ whole genome shotgun (WGS) entry which is preliminary data.</text>
</comment>
<name>A0A1E5Q3I2_9ACTN</name>
<accession>A0A1E5Q3I2</accession>
<sequence length="137" mass="14328">MCAGAVQIRGTGGRWLVAALTACAVLTSGCTTSVDPDELPGVYRNVKTGGEITLDSGGMFTATAVSTDGFSGPADFSGRWEFLDNQGSSDFVYLSVDDGGLGRTAGIQLYTEDQETVYFRHDPDGPPNLVLTRVAAP</sequence>
<organism evidence="1 2">
    <name type="scientific">Streptomyces subrutilus</name>
    <dbReference type="NCBI Taxonomy" id="36818"/>
    <lineage>
        <taxon>Bacteria</taxon>
        <taxon>Bacillati</taxon>
        <taxon>Actinomycetota</taxon>
        <taxon>Actinomycetes</taxon>
        <taxon>Kitasatosporales</taxon>
        <taxon>Streptomycetaceae</taxon>
        <taxon>Streptomyces</taxon>
    </lineage>
</organism>
<gene>
    <name evidence="1" type="ORF">BGK67_31170</name>
</gene>
<keyword evidence="2" id="KW-1185">Reference proteome</keyword>
<protein>
    <submittedName>
        <fullName evidence="1">Uncharacterized protein</fullName>
    </submittedName>
</protein>
<dbReference type="AlphaFoldDB" id="A0A1E5Q3I2"/>